<accession>A0A1H9MZV4</accession>
<reference evidence="1 2" key="1">
    <citation type="submission" date="2016-10" db="EMBL/GenBank/DDBJ databases">
        <authorList>
            <person name="de Groot N.N."/>
        </authorList>
    </citation>
    <scope>NUCLEOTIDE SEQUENCE [LARGE SCALE GENOMIC DNA]</scope>
    <source>
        <strain evidence="1 2">A52C2</strain>
    </source>
</reference>
<dbReference type="RefSeq" id="WP_177176909.1">
    <property type="nucleotide sequence ID" value="NZ_FOFG01000014.1"/>
</dbReference>
<dbReference type="Proteomes" id="UP000199647">
    <property type="component" value="Unassembled WGS sequence"/>
</dbReference>
<organism evidence="1 2">
    <name type="scientific">Faunimonas pinastri</name>
    <dbReference type="NCBI Taxonomy" id="1855383"/>
    <lineage>
        <taxon>Bacteria</taxon>
        <taxon>Pseudomonadati</taxon>
        <taxon>Pseudomonadota</taxon>
        <taxon>Alphaproteobacteria</taxon>
        <taxon>Hyphomicrobiales</taxon>
        <taxon>Afifellaceae</taxon>
        <taxon>Faunimonas</taxon>
    </lineage>
</organism>
<evidence type="ECO:0000313" key="2">
    <source>
        <dbReference type="Proteomes" id="UP000199647"/>
    </source>
</evidence>
<dbReference type="STRING" id="1855383.SAMN05216548_114124"/>
<evidence type="ECO:0000313" key="1">
    <source>
        <dbReference type="EMBL" id="SER29260.1"/>
    </source>
</evidence>
<dbReference type="AlphaFoldDB" id="A0A1H9MZV4"/>
<proteinExistence type="predicted"/>
<dbReference type="EMBL" id="FOFG01000014">
    <property type="protein sequence ID" value="SER29260.1"/>
    <property type="molecule type" value="Genomic_DNA"/>
</dbReference>
<gene>
    <name evidence="1" type="ORF">SAMN05216548_114124</name>
</gene>
<keyword evidence="2" id="KW-1185">Reference proteome</keyword>
<protein>
    <submittedName>
        <fullName evidence="1">Uncharacterized protein</fullName>
    </submittedName>
</protein>
<sequence length="68" mass="7555">MRPVLELELRPFPGSELGDVAEEMHRIANLTGLHTVVSFNGVRLRAVPGKTTPEMTVKSYMGEKDHHA</sequence>
<name>A0A1H9MZV4_9HYPH</name>